<dbReference type="InterPro" id="IPR011075">
    <property type="entry name" value="TetR_C"/>
</dbReference>
<evidence type="ECO:0000256" key="3">
    <source>
        <dbReference type="ARBA" id="ARBA00023163"/>
    </source>
</evidence>
<keyword evidence="3" id="KW-0804">Transcription</keyword>
<dbReference type="RefSeq" id="WP_044836419.1">
    <property type="nucleotide sequence ID" value="NZ_CP059735.1"/>
</dbReference>
<evidence type="ECO:0000313" key="6">
    <source>
        <dbReference type="EMBL" id="WDD97775.1"/>
    </source>
</evidence>
<sequence length="192" mass="21422">MKIAKDTRSEILDVAMDMVQRLSISGVSFQELANRVGIKKGSMYYHFESKDDLSVALMDRACEDLKASFARGREKSPSRRLRYFFSIYIRYIGPGHKICPGGAFAAEWESQSEQVQQSVRRVISVQQKGVTEIIEAGLKQGEFTGHGQDAGALACWILSSLQGAVLISRVEEQAMSFDACIKVIESYLNINE</sequence>
<keyword evidence="7" id="KW-1185">Reference proteome</keyword>
<dbReference type="KEGG" id="tact:SG35_021095"/>
<dbReference type="InterPro" id="IPR001647">
    <property type="entry name" value="HTH_TetR"/>
</dbReference>
<feature type="DNA-binding region" description="H-T-H motif" evidence="4">
    <location>
        <begin position="28"/>
        <end position="47"/>
    </location>
</feature>
<dbReference type="EMBL" id="CP059735">
    <property type="protein sequence ID" value="WDD97775.1"/>
    <property type="molecule type" value="Genomic_DNA"/>
</dbReference>
<dbReference type="PROSITE" id="PS50977">
    <property type="entry name" value="HTH_TETR_2"/>
    <property type="match status" value="1"/>
</dbReference>
<dbReference type="InterPro" id="IPR036271">
    <property type="entry name" value="Tet_transcr_reg_TetR-rel_C_sf"/>
</dbReference>
<evidence type="ECO:0000256" key="2">
    <source>
        <dbReference type="ARBA" id="ARBA00023125"/>
    </source>
</evidence>
<dbReference type="Pfam" id="PF00440">
    <property type="entry name" value="TetR_N"/>
    <property type="match status" value="1"/>
</dbReference>
<dbReference type="AlphaFoldDB" id="A0AAE9YM05"/>
<dbReference type="PANTHER" id="PTHR47506:SF1">
    <property type="entry name" value="HTH-TYPE TRANSCRIPTIONAL REGULATOR YJDC"/>
    <property type="match status" value="1"/>
</dbReference>
<evidence type="ECO:0000256" key="4">
    <source>
        <dbReference type="PROSITE-ProRule" id="PRU00335"/>
    </source>
</evidence>
<reference evidence="6 7" key="1">
    <citation type="journal article" date="2015" name="Genome Announc.">
        <title>Draft Genome Sequences of Marine Isolates of Thalassomonas viridans and Thalassomonas actiniarum.</title>
        <authorList>
            <person name="Olonade I."/>
            <person name="van Zyl L.J."/>
            <person name="Trindade M."/>
        </authorList>
    </citation>
    <scope>NUCLEOTIDE SEQUENCE [LARGE SCALE GENOMIC DNA]</scope>
    <source>
        <strain evidence="6 7">A5K-106</strain>
    </source>
</reference>
<dbReference type="GO" id="GO:0003677">
    <property type="term" value="F:DNA binding"/>
    <property type="evidence" value="ECO:0007669"/>
    <property type="project" value="UniProtKB-UniRule"/>
</dbReference>
<dbReference type="Gene3D" id="1.10.357.10">
    <property type="entry name" value="Tetracycline Repressor, domain 2"/>
    <property type="match status" value="1"/>
</dbReference>
<keyword evidence="2 4" id="KW-0238">DNA-binding</keyword>
<accession>A0AAE9YM05</accession>
<proteinExistence type="predicted"/>
<gene>
    <name evidence="6" type="ORF">SG35_021095</name>
</gene>
<organism evidence="6 7">
    <name type="scientific">Thalassomonas actiniarum</name>
    <dbReference type="NCBI Taxonomy" id="485447"/>
    <lineage>
        <taxon>Bacteria</taxon>
        <taxon>Pseudomonadati</taxon>
        <taxon>Pseudomonadota</taxon>
        <taxon>Gammaproteobacteria</taxon>
        <taxon>Alteromonadales</taxon>
        <taxon>Colwelliaceae</taxon>
        <taxon>Thalassomonas</taxon>
    </lineage>
</organism>
<evidence type="ECO:0000256" key="1">
    <source>
        <dbReference type="ARBA" id="ARBA00023015"/>
    </source>
</evidence>
<dbReference type="PANTHER" id="PTHR47506">
    <property type="entry name" value="TRANSCRIPTIONAL REGULATORY PROTEIN"/>
    <property type="match status" value="1"/>
</dbReference>
<dbReference type="Pfam" id="PF16925">
    <property type="entry name" value="TetR_C_13"/>
    <property type="match status" value="1"/>
</dbReference>
<name>A0AAE9YM05_9GAMM</name>
<dbReference type="InterPro" id="IPR009057">
    <property type="entry name" value="Homeodomain-like_sf"/>
</dbReference>
<dbReference type="PRINTS" id="PR00455">
    <property type="entry name" value="HTHTETR"/>
</dbReference>
<evidence type="ECO:0000259" key="5">
    <source>
        <dbReference type="PROSITE" id="PS50977"/>
    </source>
</evidence>
<reference evidence="6 7" key="2">
    <citation type="journal article" date="2022" name="Mar. Drugs">
        <title>Bioassay-Guided Fractionation Leads to the Detection of Cholic Acid Generated by the Rare Thalassomonas sp.</title>
        <authorList>
            <person name="Pheiffer F."/>
            <person name="Schneider Y.K."/>
            <person name="Hansen E.H."/>
            <person name="Andersen J.H."/>
            <person name="Isaksson J."/>
            <person name="Busche T."/>
            <person name="R C."/>
            <person name="Kalinowski J."/>
            <person name="Zyl L.V."/>
            <person name="Trindade M."/>
        </authorList>
    </citation>
    <scope>NUCLEOTIDE SEQUENCE [LARGE SCALE GENOMIC DNA]</scope>
    <source>
        <strain evidence="6 7">A5K-106</strain>
    </source>
</reference>
<dbReference type="Proteomes" id="UP000032568">
    <property type="component" value="Chromosome"/>
</dbReference>
<protein>
    <submittedName>
        <fullName evidence="6">TetR/AcrR family transcriptional regulator</fullName>
    </submittedName>
</protein>
<evidence type="ECO:0000313" key="7">
    <source>
        <dbReference type="Proteomes" id="UP000032568"/>
    </source>
</evidence>
<feature type="domain" description="HTH tetR-type" evidence="5">
    <location>
        <begin position="5"/>
        <end position="65"/>
    </location>
</feature>
<keyword evidence="1" id="KW-0805">Transcription regulation</keyword>
<dbReference type="SUPFAM" id="SSF48498">
    <property type="entry name" value="Tetracyclin repressor-like, C-terminal domain"/>
    <property type="match status" value="1"/>
</dbReference>
<dbReference type="SUPFAM" id="SSF46689">
    <property type="entry name" value="Homeodomain-like"/>
    <property type="match status" value="1"/>
</dbReference>